<accession>S8AHE5</accession>
<reference evidence="2 3" key="1">
    <citation type="journal article" date="2013" name="PLoS Genet.">
        <title>Genomic mechanisms accounting for the adaptation to parasitism in nematode-trapping fungi.</title>
        <authorList>
            <person name="Meerupati T."/>
            <person name="Andersson K.M."/>
            <person name="Friman E."/>
            <person name="Kumar D."/>
            <person name="Tunlid A."/>
            <person name="Ahren D."/>
        </authorList>
    </citation>
    <scope>NUCLEOTIDE SEQUENCE [LARGE SCALE GENOMIC DNA]</scope>
    <source>
        <strain evidence="2 3">CBS 200.50</strain>
    </source>
</reference>
<dbReference type="EMBL" id="AQGS01000308">
    <property type="protein sequence ID" value="EPS40586.1"/>
    <property type="molecule type" value="Genomic_DNA"/>
</dbReference>
<name>S8AHE5_DACHA</name>
<organism evidence="2 3">
    <name type="scientific">Dactylellina haptotyla (strain CBS 200.50)</name>
    <name type="common">Nematode-trapping fungus</name>
    <name type="synonym">Monacrosporium haptotylum</name>
    <dbReference type="NCBI Taxonomy" id="1284197"/>
    <lineage>
        <taxon>Eukaryota</taxon>
        <taxon>Fungi</taxon>
        <taxon>Dikarya</taxon>
        <taxon>Ascomycota</taxon>
        <taxon>Pezizomycotina</taxon>
        <taxon>Orbiliomycetes</taxon>
        <taxon>Orbiliales</taxon>
        <taxon>Orbiliaceae</taxon>
        <taxon>Dactylellina</taxon>
    </lineage>
</organism>
<proteinExistence type="predicted"/>
<evidence type="ECO:0000313" key="2">
    <source>
        <dbReference type="EMBL" id="EPS40586.1"/>
    </source>
</evidence>
<feature type="compositionally biased region" description="Basic and acidic residues" evidence="1">
    <location>
        <begin position="319"/>
        <end position="335"/>
    </location>
</feature>
<feature type="region of interest" description="Disordered" evidence="1">
    <location>
        <begin position="292"/>
        <end position="370"/>
    </location>
</feature>
<dbReference type="Proteomes" id="UP000015100">
    <property type="component" value="Unassembled WGS sequence"/>
</dbReference>
<comment type="caution">
    <text evidence="2">The sequence shown here is derived from an EMBL/GenBank/DDBJ whole genome shotgun (WGS) entry which is preliminary data.</text>
</comment>
<protein>
    <submittedName>
        <fullName evidence="2">Uncharacterized protein</fullName>
    </submittedName>
</protein>
<evidence type="ECO:0000256" key="1">
    <source>
        <dbReference type="SAM" id="MobiDB-lite"/>
    </source>
</evidence>
<evidence type="ECO:0000313" key="3">
    <source>
        <dbReference type="Proteomes" id="UP000015100"/>
    </source>
</evidence>
<dbReference type="HOGENOM" id="CLU_660508_0_0_1"/>
<sequence length="370" mass="41680">MAAAGMTVAMLYWNKDLVDRIVTKDPWYLPIWFMHPTTAVPYEGDGPEIKEFNRLMRDPQRRVNAEAAVLQAVKKRILKSQLDIGQWEGFASPFWMTFALASPPRGWSRKYLAISLTSLDVVERPVPSGSVMRLSVVMYPRATAAGLQAFSTSIFNSVYDMFNAEKPMGAYQPPAVQRNPYPNSLPESDESEKQAPTVPLLPSGIVIALHEAASNAQQTLTKELSRDYLKNLPPPPRGWVIADGTVRLVGTELALIFDFKVAFNPKNNEQCLIYGMTTRHHTRRRGMRIQTFEKPSLPPPPPQPIKHQQPTAPQPEQQLSRKSDHSHEQQPRTLEKPSIPVQTPVAPEQPQRPPPPQSEVPRPQEAPRKR</sequence>
<dbReference type="AlphaFoldDB" id="S8AHE5"/>
<dbReference type="OrthoDB" id="5400131at2759"/>
<gene>
    <name evidence="2" type="ORF">H072_5561</name>
</gene>
<feature type="region of interest" description="Disordered" evidence="1">
    <location>
        <begin position="173"/>
        <end position="196"/>
    </location>
</feature>
<reference evidence="3" key="2">
    <citation type="submission" date="2013-04" db="EMBL/GenBank/DDBJ databases">
        <title>Genomic mechanisms accounting for the adaptation to parasitism in nematode-trapping fungi.</title>
        <authorList>
            <person name="Ahren D.G."/>
        </authorList>
    </citation>
    <scope>NUCLEOTIDE SEQUENCE [LARGE SCALE GENOMIC DNA]</scope>
    <source>
        <strain evidence="3">CBS 200.50</strain>
    </source>
</reference>
<keyword evidence="3" id="KW-1185">Reference proteome</keyword>
<dbReference type="OMA" id="WEGFASP"/>